<protein>
    <submittedName>
        <fullName evidence="2">Uncharacterized protein</fullName>
    </submittedName>
</protein>
<evidence type="ECO:0000313" key="2">
    <source>
        <dbReference type="EMBL" id="KAF6729429.1"/>
    </source>
</evidence>
<evidence type="ECO:0000313" key="3">
    <source>
        <dbReference type="Proteomes" id="UP000646548"/>
    </source>
</evidence>
<comment type="caution">
    <text evidence="2">The sequence shown here is derived from an EMBL/GenBank/DDBJ whole genome shotgun (WGS) entry which is preliminary data.</text>
</comment>
<dbReference type="EMBL" id="WKFB01000254">
    <property type="protein sequence ID" value="KAF6729429.1"/>
    <property type="molecule type" value="Genomic_DNA"/>
</dbReference>
<dbReference type="Proteomes" id="UP000646548">
    <property type="component" value="Unassembled WGS sequence"/>
</dbReference>
<accession>A0A834CKC4</accession>
<proteinExistence type="predicted"/>
<feature type="region of interest" description="Disordered" evidence="1">
    <location>
        <begin position="1"/>
        <end position="22"/>
    </location>
</feature>
<organism evidence="2 3">
    <name type="scientific">Oryzias melastigma</name>
    <name type="common">Marine medaka</name>
    <dbReference type="NCBI Taxonomy" id="30732"/>
    <lineage>
        <taxon>Eukaryota</taxon>
        <taxon>Metazoa</taxon>
        <taxon>Chordata</taxon>
        <taxon>Craniata</taxon>
        <taxon>Vertebrata</taxon>
        <taxon>Euteleostomi</taxon>
        <taxon>Actinopterygii</taxon>
        <taxon>Neopterygii</taxon>
        <taxon>Teleostei</taxon>
        <taxon>Neoteleostei</taxon>
        <taxon>Acanthomorphata</taxon>
        <taxon>Ovalentaria</taxon>
        <taxon>Atherinomorphae</taxon>
        <taxon>Beloniformes</taxon>
        <taxon>Adrianichthyidae</taxon>
        <taxon>Oryziinae</taxon>
        <taxon>Oryzias</taxon>
    </lineage>
</organism>
<dbReference type="AlphaFoldDB" id="A0A834CKC4"/>
<sequence length="67" mass="7163">MALTDRQIDGSDGGCRGIHGPHLDRPICLIVNERIQAVSELRSPHATTGPRQSPPRAAADAKEPLPD</sequence>
<evidence type="ECO:0000256" key="1">
    <source>
        <dbReference type="SAM" id="MobiDB-lite"/>
    </source>
</evidence>
<gene>
    <name evidence="2" type="ORF">FQA47_025645</name>
</gene>
<name>A0A834CKC4_ORYME</name>
<reference evidence="2" key="1">
    <citation type="journal article" name="BMC Genomics">
        <title>Long-read sequencing and de novo genome assembly of marine medaka (Oryzias melastigma).</title>
        <authorList>
            <person name="Liang P."/>
            <person name="Saqib H.S.A."/>
            <person name="Ni X."/>
            <person name="Shen Y."/>
        </authorList>
    </citation>
    <scope>NUCLEOTIDE SEQUENCE</scope>
    <source>
        <strain evidence="2">Bigg-433</strain>
    </source>
</reference>
<feature type="region of interest" description="Disordered" evidence="1">
    <location>
        <begin position="40"/>
        <end position="67"/>
    </location>
</feature>